<dbReference type="Proteomes" id="UP000540568">
    <property type="component" value="Unassembled WGS sequence"/>
</dbReference>
<dbReference type="Pfam" id="PF09250">
    <property type="entry name" value="Prim-Pol"/>
    <property type="match status" value="1"/>
</dbReference>
<dbReference type="EMBL" id="JACGWV010000001">
    <property type="protein sequence ID" value="MBA8807619.1"/>
    <property type="molecule type" value="Genomic_DNA"/>
</dbReference>
<accession>A0A7W3J7J6</accession>
<dbReference type="SMART" id="SM00943">
    <property type="entry name" value="Prim-Pol"/>
    <property type="match status" value="1"/>
</dbReference>
<dbReference type="CDD" id="cd04859">
    <property type="entry name" value="Prim_Pol"/>
    <property type="match status" value="1"/>
</dbReference>
<gene>
    <name evidence="3" type="ORF">FHX71_001561</name>
</gene>
<sequence length="255" mass="26138">MDTTHELDPAPLEAVGRAASTHGTAEGALLLAAAGVPVFPCVQGGSRPLLPSGPRAASADPDRVASWWSRYPATNLAIPTGAASGLDVVEVYPDRSRSGISAVRLAMRAGLLPRPGLAISTPTGGLHLLFPRAPQTAQPSWDAPRSGLSFHGDSGHILLPPSLVLRADGVVARSQLVGPGNTSTGPVHAGALRRLVDPAPAQNGRPALAPTTALRPGQRRGHTADPRPVSPAGPQPMFRPDPGGPGRRPSEVVSL</sequence>
<feature type="compositionally biased region" description="Pro residues" evidence="1">
    <location>
        <begin position="228"/>
        <end position="243"/>
    </location>
</feature>
<feature type="domain" description="DNA primase/polymerase bifunctional N-terminal" evidence="2">
    <location>
        <begin position="28"/>
        <end position="203"/>
    </location>
</feature>
<reference evidence="3 4" key="1">
    <citation type="submission" date="2020-07" db="EMBL/GenBank/DDBJ databases">
        <title>Sequencing the genomes of 1000 actinobacteria strains.</title>
        <authorList>
            <person name="Klenk H.-P."/>
        </authorList>
    </citation>
    <scope>NUCLEOTIDE SEQUENCE [LARGE SCALE GENOMIC DNA]</scope>
    <source>
        <strain evidence="3 4">DSM 44121</strain>
    </source>
</reference>
<dbReference type="AlphaFoldDB" id="A0A7W3J7J6"/>
<evidence type="ECO:0000313" key="4">
    <source>
        <dbReference type="Proteomes" id="UP000540568"/>
    </source>
</evidence>
<name>A0A7W3J7J6_9MICO</name>
<proteinExistence type="predicted"/>
<feature type="region of interest" description="Disordered" evidence="1">
    <location>
        <begin position="199"/>
        <end position="255"/>
    </location>
</feature>
<keyword evidence="4" id="KW-1185">Reference proteome</keyword>
<evidence type="ECO:0000313" key="3">
    <source>
        <dbReference type="EMBL" id="MBA8807619.1"/>
    </source>
</evidence>
<protein>
    <recommendedName>
        <fullName evidence="2">DNA primase/polymerase bifunctional N-terminal domain-containing protein</fullName>
    </recommendedName>
</protein>
<comment type="caution">
    <text evidence="3">The sequence shown here is derived from an EMBL/GenBank/DDBJ whole genome shotgun (WGS) entry which is preliminary data.</text>
</comment>
<dbReference type="SUPFAM" id="SSF56747">
    <property type="entry name" value="Prim-pol domain"/>
    <property type="match status" value="1"/>
</dbReference>
<dbReference type="InterPro" id="IPR015330">
    <property type="entry name" value="DNA_primase/pol_bifunc_N"/>
</dbReference>
<evidence type="ECO:0000259" key="2">
    <source>
        <dbReference type="SMART" id="SM00943"/>
    </source>
</evidence>
<evidence type="ECO:0000256" key="1">
    <source>
        <dbReference type="SAM" id="MobiDB-lite"/>
    </source>
</evidence>
<dbReference type="RefSeq" id="WP_182615162.1">
    <property type="nucleotide sequence ID" value="NZ_BAAATF010000007.1"/>
</dbReference>
<organism evidence="3 4">
    <name type="scientific">Promicromonospora sukumoe</name>
    <dbReference type="NCBI Taxonomy" id="88382"/>
    <lineage>
        <taxon>Bacteria</taxon>
        <taxon>Bacillati</taxon>
        <taxon>Actinomycetota</taxon>
        <taxon>Actinomycetes</taxon>
        <taxon>Micrococcales</taxon>
        <taxon>Promicromonosporaceae</taxon>
        <taxon>Promicromonospora</taxon>
    </lineage>
</organism>